<name>A0A1I6HIK8_9RHOB</name>
<evidence type="ECO:0000313" key="3">
    <source>
        <dbReference type="EMBL" id="SFR54117.1"/>
    </source>
</evidence>
<accession>A0A1I6HIK8</accession>
<protein>
    <submittedName>
        <fullName evidence="3">L-fuconolactonase</fullName>
    </submittedName>
</protein>
<keyword evidence="4" id="KW-1185">Reference proteome</keyword>
<reference evidence="4" key="1">
    <citation type="submission" date="2016-10" db="EMBL/GenBank/DDBJ databases">
        <authorList>
            <person name="Varghese N."/>
            <person name="Submissions S."/>
        </authorList>
    </citation>
    <scope>NUCLEOTIDE SEQUENCE [LARGE SCALE GENOMIC DNA]</scope>
    <source>
        <strain evidence="4">DSM 26921</strain>
    </source>
</reference>
<dbReference type="OrthoDB" id="9787654at2"/>
<dbReference type="STRING" id="670154.SAMN04488002_3038"/>
<proteinExistence type="inferred from homology"/>
<dbReference type="InterPro" id="IPR052350">
    <property type="entry name" value="Metallo-dep_Lactonases"/>
</dbReference>
<dbReference type="SUPFAM" id="SSF51556">
    <property type="entry name" value="Metallo-dependent hydrolases"/>
    <property type="match status" value="1"/>
</dbReference>
<comment type="similarity">
    <text evidence="1">Belongs to the metallo-dependent hydrolases superfamily.</text>
</comment>
<dbReference type="EMBL" id="FOYO01000001">
    <property type="protein sequence ID" value="SFR54117.1"/>
    <property type="molecule type" value="Genomic_DNA"/>
</dbReference>
<dbReference type="GO" id="GO:0016787">
    <property type="term" value="F:hydrolase activity"/>
    <property type="evidence" value="ECO:0007669"/>
    <property type="project" value="InterPro"/>
</dbReference>
<evidence type="ECO:0000259" key="2">
    <source>
        <dbReference type="Pfam" id="PF04909"/>
    </source>
</evidence>
<evidence type="ECO:0000256" key="1">
    <source>
        <dbReference type="ARBA" id="ARBA00038310"/>
    </source>
</evidence>
<dbReference type="Pfam" id="PF04909">
    <property type="entry name" value="Amidohydro_2"/>
    <property type="match status" value="1"/>
</dbReference>
<dbReference type="InterPro" id="IPR032466">
    <property type="entry name" value="Metal_Hydrolase"/>
</dbReference>
<feature type="domain" description="Amidohydrolase-related" evidence="2">
    <location>
        <begin position="3"/>
        <end position="271"/>
    </location>
</feature>
<dbReference type="PANTHER" id="PTHR43569">
    <property type="entry name" value="AMIDOHYDROLASE"/>
    <property type="match status" value="1"/>
</dbReference>
<gene>
    <name evidence="3" type="ORF">SAMN04488002_3038</name>
</gene>
<evidence type="ECO:0000313" key="4">
    <source>
        <dbReference type="Proteomes" id="UP000199658"/>
    </source>
</evidence>
<dbReference type="AlphaFoldDB" id="A0A1I6HIK8"/>
<dbReference type="RefSeq" id="WP_090218424.1">
    <property type="nucleotide sequence ID" value="NZ_FOYO01000001.1"/>
</dbReference>
<dbReference type="Proteomes" id="UP000199658">
    <property type="component" value="Unassembled WGS sequence"/>
</dbReference>
<organism evidence="3 4">
    <name type="scientific">Litoreibacter janthinus</name>
    <dbReference type="NCBI Taxonomy" id="670154"/>
    <lineage>
        <taxon>Bacteria</taxon>
        <taxon>Pseudomonadati</taxon>
        <taxon>Pseudomonadota</taxon>
        <taxon>Alphaproteobacteria</taxon>
        <taxon>Rhodobacterales</taxon>
        <taxon>Roseobacteraceae</taxon>
        <taxon>Litoreibacter</taxon>
    </lineage>
</organism>
<sequence>MIIDAHQHFWQLDRGDYGWLTPELEPLYRDFMPDDLAPHLDRHGIDGTILVQAAPTPAETEFLLEIAQRTPFVLGVVGWTDFSAASAPDDIARLAKHPKLVGLRPMIQDIADDDWMLRPDLAPAFDAMTRHGLTFDALVLPRHLSRMRQLLSRHPNLRTVIDHAAKPEIATGQFDKWANDMSALAKESRAFCKLSGLLTEAGNDWTTADVAPYVAHVLESFGPERLVWGSDWPVLTLAASYGQWIEIAQSLISCDVSRAKIFGPNAVDLYQIPKT</sequence>
<dbReference type="InterPro" id="IPR006680">
    <property type="entry name" value="Amidohydro-rel"/>
</dbReference>
<dbReference type="PANTHER" id="PTHR43569:SF2">
    <property type="entry name" value="AMIDOHYDROLASE-RELATED DOMAIN-CONTAINING PROTEIN"/>
    <property type="match status" value="1"/>
</dbReference>
<dbReference type="Gene3D" id="3.20.20.140">
    <property type="entry name" value="Metal-dependent hydrolases"/>
    <property type="match status" value="1"/>
</dbReference>